<dbReference type="SUPFAM" id="SSF51735">
    <property type="entry name" value="NAD(P)-binding Rossmann-fold domains"/>
    <property type="match status" value="1"/>
</dbReference>
<accession>A0A1G1ZNU3</accession>
<evidence type="ECO:0000313" key="3">
    <source>
        <dbReference type="EMBL" id="OGY66099.1"/>
    </source>
</evidence>
<dbReference type="Gene3D" id="3.30.360.10">
    <property type="entry name" value="Dihydrodipicolinate Reductase, domain 2"/>
    <property type="match status" value="1"/>
</dbReference>
<evidence type="ECO:0000259" key="1">
    <source>
        <dbReference type="Pfam" id="PF03435"/>
    </source>
</evidence>
<feature type="domain" description="Saccharopine dehydrogenase NADP binding" evidence="1">
    <location>
        <begin position="10"/>
        <end position="106"/>
    </location>
</feature>
<dbReference type="Gene3D" id="3.40.50.720">
    <property type="entry name" value="NAD(P)-binding Rossmann-like Domain"/>
    <property type="match status" value="1"/>
</dbReference>
<dbReference type="InterPro" id="IPR005097">
    <property type="entry name" value="Sacchrp_dh_NADP-bd"/>
</dbReference>
<feature type="domain" description="Saccharopine dehydrogenase-like C-terminal" evidence="2">
    <location>
        <begin position="133"/>
        <end position="375"/>
    </location>
</feature>
<dbReference type="Pfam" id="PF03435">
    <property type="entry name" value="Sacchrp_dh_NADP"/>
    <property type="match status" value="1"/>
</dbReference>
<proteinExistence type="predicted"/>
<gene>
    <name evidence="3" type="ORF">A3A04_00905</name>
</gene>
<evidence type="ECO:0000313" key="4">
    <source>
        <dbReference type="Proteomes" id="UP000178517"/>
    </source>
</evidence>
<evidence type="ECO:0008006" key="5">
    <source>
        <dbReference type="Google" id="ProtNLM"/>
    </source>
</evidence>
<dbReference type="Pfam" id="PF16653">
    <property type="entry name" value="Sacchrp_dh_C"/>
    <property type="match status" value="1"/>
</dbReference>
<dbReference type="InterPro" id="IPR032095">
    <property type="entry name" value="Sacchrp_dh-like_C"/>
</dbReference>
<dbReference type="STRING" id="1798406.A3A04_00905"/>
<dbReference type="PANTHER" id="PTHR43796:SF2">
    <property type="entry name" value="CARBOXYNORSPERMIDINE SYNTHASE"/>
    <property type="match status" value="1"/>
</dbReference>
<dbReference type="PANTHER" id="PTHR43796">
    <property type="entry name" value="CARBOXYNORSPERMIDINE SYNTHASE"/>
    <property type="match status" value="1"/>
</dbReference>
<evidence type="ECO:0000259" key="2">
    <source>
        <dbReference type="Pfam" id="PF16653"/>
    </source>
</evidence>
<comment type="caution">
    <text evidence="3">The sequence shown here is derived from an EMBL/GenBank/DDBJ whole genome shotgun (WGS) entry which is preliminary data.</text>
</comment>
<organism evidence="3 4">
    <name type="scientific">Candidatus Harrisonbacteria bacterium RIFCSPLOWO2_01_FULL_40_28</name>
    <dbReference type="NCBI Taxonomy" id="1798406"/>
    <lineage>
        <taxon>Bacteria</taxon>
        <taxon>Candidatus Harrisoniibacteriota</taxon>
    </lineage>
</organism>
<name>A0A1G1ZNU3_9BACT</name>
<dbReference type="EMBL" id="MHJI01000010">
    <property type="protein sequence ID" value="OGY66099.1"/>
    <property type="molecule type" value="Genomic_DNA"/>
</dbReference>
<dbReference type="InterPro" id="IPR036291">
    <property type="entry name" value="NAD(P)-bd_dom_sf"/>
</dbReference>
<protein>
    <recommendedName>
        <fullName evidence="5">Saccharopine dehydrogenase NADP binding domain-containing protein</fullName>
    </recommendedName>
</protein>
<reference evidence="3 4" key="1">
    <citation type="journal article" date="2016" name="Nat. Commun.">
        <title>Thousands of microbial genomes shed light on interconnected biogeochemical processes in an aquifer system.</title>
        <authorList>
            <person name="Anantharaman K."/>
            <person name="Brown C.T."/>
            <person name="Hug L.A."/>
            <person name="Sharon I."/>
            <person name="Castelle C.J."/>
            <person name="Probst A.J."/>
            <person name="Thomas B.C."/>
            <person name="Singh A."/>
            <person name="Wilkins M.J."/>
            <person name="Karaoz U."/>
            <person name="Brodie E.L."/>
            <person name="Williams K.H."/>
            <person name="Hubbard S.S."/>
            <person name="Banfield J.F."/>
        </authorList>
    </citation>
    <scope>NUCLEOTIDE SEQUENCE [LARGE SCALE GENOMIC DNA]</scope>
</reference>
<dbReference type="AlphaFoldDB" id="A0A1G1ZNU3"/>
<dbReference type="Proteomes" id="UP000178517">
    <property type="component" value="Unassembled WGS sequence"/>
</dbReference>
<sequence>MKNTLQYDFLILGASGMQGRIVARDLLENGFSTFLADIQKGGSEGNLTRFPKTAFATVDLRTIENIIEVIKKAGAPIVINCAEGDWNLNVYKACLATKKHVLDLGSDIPMTKEQMALGPFFKEDDLIGITGCGSTPGVNNIMLNYAIKELDTIHDIEAGFVWDSNIKKFVVPFSIESILDELTHPAPALENGEWVTKEPLKNVKVRDFRGIGKQKYFPVEHPETFTFYINYEKEGLKNMTFYAGFPDHSLDKLMSFIELGIGDKETVIVDGKEIRPIDALTQSLRRLKTPEDYKEYENLWVEVRGEKDSKPKAILMECIVPTLTGWEDAGCNIDTGMTASIIAQMIKDGRINTRGSYTPAMVIPEEEFFKELRTREMIVHKDGIIIN</sequence>